<dbReference type="Gramene" id="GBG85092">
    <property type="protein sequence ID" value="GBG85092"/>
    <property type="gene ID" value="CBR_g39554"/>
</dbReference>
<evidence type="ECO:0000256" key="1">
    <source>
        <dbReference type="ARBA" id="ARBA00022468"/>
    </source>
</evidence>
<evidence type="ECO:0000256" key="2">
    <source>
        <dbReference type="SAM" id="MobiDB-lite"/>
    </source>
</evidence>
<keyword evidence="5" id="KW-1185">Reference proteome</keyword>
<dbReference type="InterPro" id="IPR035969">
    <property type="entry name" value="Rab-GAP_TBC_sf"/>
</dbReference>
<feature type="compositionally biased region" description="Polar residues" evidence="2">
    <location>
        <begin position="218"/>
        <end position="236"/>
    </location>
</feature>
<dbReference type="FunFam" id="1.10.8.270:FF:000004">
    <property type="entry name" value="TBC1 domain family, member 22B"/>
    <property type="match status" value="1"/>
</dbReference>
<dbReference type="Pfam" id="PF00566">
    <property type="entry name" value="RabGAP-TBC"/>
    <property type="match status" value="1"/>
</dbReference>
<dbReference type="Gene3D" id="1.10.8.270">
    <property type="entry name" value="putative rabgap domain of human tbc1 domain family member 14 like domains"/>
    <property type="match status" value="1"/>
</dbReference>
<feature type="compositionally biased region" description="Polar residues" evidence="2">
    <location>
        <begin position="14"/>
        <end position="25"/>
    </location>
</feature>
<dbReference type="PANTHER" id="PTHR22957:SF26">
    <property type="entry name" value="LD44506P"/>
    <property type="match status" value="1"/>
</dbReference>
<feature type="compositionally biased region" description="Low complexity" evidence="2">
    <location>
        <begin position="199"/>
        <end position="217"/>
    </location>
</feature>
<dbReference type="SUPFAM" id="SSF47923">
    <property type="entry name" value="Ypt/Rab-GAP domain of gyp1p"/>
    <property type="match status" value="2"/>
</dbReference>
<feature type="domain" description="Rab-GAP TBC" evidence="3">
    <location>
        <begin position="264"/>
        <end position="492"/>
    </location>
</feature>
<proteinExistence type="predicted"/>
<organism evidence="4 5">
    <name type="scientific">Chara braunii</name>
    <name type="common">Braun's stonewort</name>
    <dbReference type="NCBI Taxonomy" id="69332"/>
    <lineage>
        <taxon>Eukaryota</taxon>
        <taxon>Viridiplantae</taxon>
        <taxon>Streptophyta</taxon>
        <taxon>Charophyceae</taxon>
        <taxon>Charales</taxon>
        <taxon>Characeae</taxon>
        <taxon>Chara</taxon>
    </lineage>
</organism>
<name>A0A388LSB9_CHABU</name>
<reference evidence="4 5" key="1">
    <citation type="journal article" date="2018" name="Cell">
        <title>The Chara Genome: Secondary Complexity and Implications for Plant Terrestrialization.</title>
        <authorList>
            <person name="Nishiyama T."/>
            <person name="Sakayama H."/>
            <person name="Vries J.D."/>
            <person name="Buschmann H."/>
            <person name="Saint-Marcoux D."/>
            <person name="Ullrich K.K."/>
            <person name="Haas F.B."/>
            <person name="Vanderstraeten L."/>
            <person name="Becker D."/>
            <person name="Lang D."/>
            <person name="Vosolsobe S."/>
            <person name="Rombauts S."/>
            <person name="Wilhelmsson P.K.I."/>
            <person name="Janitza P."/>
            <person name="Kern R."/>
            <person name="Heyl A."/>
            <person name="Rumpler F."/>
            <person name="Villalobos L.I.A.C."/>
            <person name="Clay J.M."/>
            <person name="Skokan R."/>
            <person name="Toyoda A."/>
            <person name="Suzuki Y."/>
            <person name="Kagoshima H."/>
            <person name="Schijlen E."/>
            <person name="Tajeshwar N."/>
            <person name="Catarino B."/>
            <person name="Hetherington A.J."/>
            <person name="Saltykova A."/>
            <person name="Bonnot C."/>
            <person name="Breuninger H."/>
            <person name="Symeonidi A."/>
            <person name="Radhakrishnan G.V."/>
            <person name="Van Nieuwerburgh F."/>
            <person name="Deforce D."/>
            <person name="Chang C."/>
            <person name="Karol K.G."/>
            <person name="Hedrich R."/>
            <person name="Ulvskov P."/>
            <person name="Glockner G."/>
            <person name="Delwiche C.F."/>
            <person name="Petrasek J."/>
            <person name="Van de Peer Y."/>
            <person name="Friml J."/>
            <person name="Beilby M."/>
            <person name="Dolan L."/>
            <person name="Kohara Y."/>
            <person name="Sugano S."/>
            <person name="Fujiyama A."/>
            <person name="Delaux P.-M."/>
            <person name="Quint M."/>
            <person name="TheiBen G."/>
            <person name="Hagemann M."/>
            <person name="Harholt J."/>
            <person name="Dunand C."/>
            <person name="Zachgo S."/>
            <person name="Langdale J."/>
            <person name="Maumus F."/>
            <person name="Straeten D.V.D."/>
            <person name="Gould S.B."/>
            <person name="Rensing S.A."/>
        </authorList>
    </citation>
    <scope>NUCLEOTIDE SEQUENCE [LARGE SCALE GENOMIC DNA]</scope>
    <source>
        <strain evidence="4 5">S276</strain>
    </source>
</reference>
<dbReference type="PROSITE" id="PS50086">
    <property type="entry name" value="TBC_RABGAP"/>
    <property type="match status" value="1"/>
</dbReference>
<dbReference type="GO" id="GO:0005096">
    <property type="term" value="F:GTPase activator activity"/>
    <property type="evidence" value="ECO:0007669"/>
    <property type="project" value="UniProtKB-KW"/>
</dbReference>
<dbReference type="EMBL" id="BFEA01000504">
    <property type="protein sequence ID" value="GBG85092.1"/>
    <property type="molecule type" value="Genomic_DNA"/>
</dbReference>
<dbReference type="PANTHER" id="PTHR22957">
    <property type="entry name" value="TBC1 DOMAIN FAMILY MEMBER GTPASE-ACTIVATING PROTEIN"/>
    <property type="match status" value="1"/>
</dbReference>
<dbReference type="OMA" id="VHWGNEE"/>
<dbReference type="Gene3D" id="1.10.10.750">
    <property type="entry name" value="Ypt/Rab-GAP domain of gyp1p, domain 1"/>
    <property type="match status" value="1"/>
</dbReference>
<feature type="region of interest" description="Disordered" evidence="2">
    <location>
        <begin position="1"/>
        <end position="236"/>
    </location>
</feature>
<dbReference type="OrthoDB" id="26371at2759"/>
<dbReference type="SMART" id="SM00164">
    <property type="entry name" value="TBC"/>
    <property type="match status" value="1"/>
</dbReference>
<dbReference type="AlphaFoldDB" id="A0A388LSB9"/>
<comment type="caution">
    <text evidence="4">The sequence shown here is derived from an EMBL/GenBank/DDBJ whole genome shotgun (WGS) entry which is preliminary data.</text>
</comment>
<evidence type="ECO:0000313" key="4">
    <source>
        <dbReference type="EMBL" id="GBG85092.1"/>
    </source>
</evidence>
<dbReference type="FunFam" id="1.10.10.750:FF:000007">
    <property type="entry name" value="TBC1 domain family member"/>
    <property type="match status" value="1"/>
</dbReference>
<dbReference type="STRING" id="69332.A0A388LSB9"/>
<accession>A0A388LSB9</accession>
<dbReference type="Gene3D" id="1.10.472.80">
    <property type="entry name" value="Ypt/Rab-GAP domain of gyp1p, domain 3"/>
    <property type="match status" value="2"/>
</dbReference>
<feature type="compositionally biased region" description="Gly residues" evidence="2">
    <location>
        <begin position="28"/>
        <end position="83"/>
    </location>
</feature>
<keyword evidence="1" id="KW-0343">GTPase activation</keyword>
<evidence type="ECO:0000259" key="3">
    <source>
        <dbReference type="PROSITE" id="PS50086"/>
    </source>
</evidence>
<evidence type="ECO:0000313" key="5">
    <source>
        <dbReference type="Proteomes" id="UP000265515"/>
    </source>
</evidence>
<dbReference type="InterPro" id="IPR000195">
    <property type="entry name" value="Rab-GAP-TBC_dom"/>
</dbReference>
<dbReference type="Proteomes" id="UP000265515">
    <property type="component" value="Unassembled WGS sequence"/>
</dbReference>
<gene>
    <name evidence="4" type="ORF">CBR_g39554</name>
</gene>
<protein>
    <recommendedName>
        <fullName evidence="3">Rab-GAP TBC domain-containing protein</fullName>
    </recommendedName>
</protein>
<feature type="compositionally biased region" description="Basic and acidic residues" evidence="2">
    <location>
        <begin position="1"/>
        <end position="12"/>
    </location>
</feature>
<sequence length="528" mass="57501">MSWRRRPDEKMRTNKGQNEGQSASKAPTGGGGDMAGRGGAAGGGGGGGGGSGVGGGVGRGGGSPDGRGNGKGGGGNGGQGGSGLSNLDKRFNQTLKSVQGLLRGRTFPGRILLRRPRDNTGSKGEGGEGDVQNGHGGVGDLEREEWEGSEYVEGVASGSGGARGNEDNRGRAESGAPGAGTGGKTDERLASNVERVADDAGPSSSSSSVQAPQASTSGPSNASAETQNPTGVRATDTSRVARFKKELGAAMVDLDKLRELAWNGIPPALRPPCWRLLLGYAPPNSDRREAVLGRKRQEYRDCVRQYYEVLDSDRTDDDIHTLRQISLDVPRTVSGVPFFQKKTIQGCLERILYIWAIRHPATGYVQGINDLVTPFLTVFLSEICQGDMDTWDVNRLPIETLYIVEADCYWCLSKLLEGIQDHYTFAQPGIQSLVFRLRELVRRIEEPVAKQLDEQGLEYLQFAFRWVNCLLIREWKDQLQHLDFQDMVLFFQHLPTTKWTHQELEMVLSHAFIWRVMFDRSPNHLNNS</sequence>